<evidence type="ECO:0000256" key="2">
    <source>
        <dbReference type="ARBA" id="ARBA00022475"/>
    </source>
</evidence>
<proteinExistence type="predicted"/>
<reference evidence="9 10" key="1">
    <citation type="submission" date="2018-08" db="EMBL/GenBank/DDBJ databases">
        <title>Chitinophaga sp. K20C18050901, a novel bacterium isolated from forest soil.</title>
        <authorList>
            <person name="Wang C."/>
        </authorList>
    </citation>
    <scope>NUCLEOTIDE SEQUENCE [LARGE SCALE GENOMIC DNA]</scope>
    <source>
        <strain evidence="9 10">K20C18050901</strain>
    </source>
</reference>
<comment type="caution">
    <text evidence="9">The sequence shown here is derived from an EMBL/GenBank/DDBJ whole genome shotgun (WGS) entry which is preliminary data.</text>
</comment>
<evidence type="ECO:0000256" key="1">
    <source>
        <dbReference type="ARBA" id="ARBA00004651"/>
    </source>
</evidence>
<dbReference type="Proteomes" id="UP000261174">
    <property type="component" value="Unassembled WGS sequence"/>
</dbReference>
<dbReference type="OrthoDB" id="1451596at2"/>
<dbReference type="InterPro" id="IPR025857">
    <property type="entry name" value="MacB_PCD"/>
</dbReference>
<feature type="transmembrane region" description="Helical" evidence="6">
    <location>
        <begin position="445"/>
        <end position="464"/>
    </location>
</feature>
<feature type="domain" description="MacB-like periplasmic core" evidence="8">
    <location>
        <begin position="19"/>
        <end position="253"/>
    </location>
</feature>
<gene>
    <name evidence="9" type="ORF">DXN04_20350</name>
</gene>
<keyword evidence="10" id="KW-1185">Reference proteome</keyword>
<feature type="domain" description="MacB-like periplasmic core" evidence="8">
    <location>
        <begin position="455"/>
        <end position="646"/>
    </location>
</feature>
<feature type="transmembrane region" description="Helical" evidence="6">
    <location>
        <begin position="398"/>
        <end position="425"/>
    </location>
</feature>
<dbReference type="Pfam" id="PF02687">
    <property type="entry name" value="FtsX"/>
    <property type="match status" value="2"/>
</dbReference>
<feature type="transmembrane region" description="Helical" evidence="6">
    <location>
        <begin position="301"/>
        <end position="323"/>
    </location>
</feature>
<comment type="subcellular location">
    <subcellularLocation>
        <location evidence="1">Cell membrane</location>
        <topology evidence="1">Multi-pass membrane protein</topology>
    </subcellularLocation>
</comment>
<keyword evidence="4 6" id="KW-1133">Transmembrane helix</keyword>
<dbReference type="InterPro" id="IPR050250">
    <property type="entry name" value="Macrolide_Exporter_MacB"/>
</dbReference>
<dbReference type="EMBL" id="QTJV01000007">
    <property type="protein sequence ID" value="RFM33375.1"/>
    <property type="molecule type" value="Genomic_DNA"/>
</dbReference>
<protein>
    <submittedName>
        <fullName evidence="9">ABC transporter permease</fullName>
    </submittedName>
</protein>
<dbReference type="InterPro" id="IPR003838">
    <property type="entry name" value="ABC3_permease_C"/>
</dbReference>
<feature type="transmembrane region" description="Helical" evidence="6">
    <location>
        <begin position="693"/>
        <end position="715"/>
    </location>
</feature>
<evidence type="ECO:0000313" key="10">
    <source>
        <dbReference type="Proteomes" id="UP000261174"/>
    </source>
</evidence>
<keyword evidence="5 6" id="KW-0472">Membrane</keyword>
<evidence type="ECO:0000256" key="6">
    <source>
        <dbReference type="SAM" id="Phobius"/>
    </source>
</evidence>
<name>A0A3E1NZQ2_9BACT</name>
<evidence type="ECO:0000259" key="7">
    <source>
        <dbReference type="Pfam" id="PF02687"/>
    </source>
</evidence>
<dbReference type="AlphaFoldDB" id="A0A3E1NZQ2"/>
<dbReference type="PANTHER" id="PTHR30572">
    <property type="entry name" value="MEMBRANE COMPONENT OF TRANSPORTER-RELATED"/>
    <property type="match status" value="1"/>
</dbReference>
<feature type="domain" description="ABC3 transporter permease C-terminal" evidence="7">
    <location>
        <begin position="693"/>
        <end position="802"/>
    </location>
</feature>
<evidence type="ECO:0000313" key="9">
    <source>
        <dbReference type="EMBL" id="RFM33375.1"/>
    </source>
</evidence>
<feature type="transmembrane region" description="Helical" evidence="6">
    <location>
        <begin position="357"/>
        <end position="378"/>
    </location>
</feature>
<dbReference type="GO" id="GO:0022857">
    <property type="term" value="F:transmembrane transporter activity"/>
    <property type="evidence" value="ECO:0007669"/>
    <property type="project" value="TreeGrafter"/>
</dbReference>
<evidence type="ECO:0000256" key="5">
    <source>
        <dbReference type="ARBA" id="ARBA00023136"/>
    </source>
</evidence>
<feature type="transmembrane region" description="Helical" evidence="6">
    <location>
        <begin position="742"/>
        <end position="761"/>
    </location>
</feature>
<accession>A0A3E1NZQ2</accession>
<organism evidence="9 10">
    <name type="scientific">Chitinophaga silvisoli</name>
    <dbReference type="NCBI Taxonomy" id="2291814"/>
    <lineage>
        <taxon>Bacteria</taxon>
        <taxon>Pseudomonadati</taxon>
        <taxon>Bacteroidota</taxon>
        <taxon>Chitinophagia</taxon>
        <taxon>Chitinophagales</taxon>
        <taxon>Chitinophagaceae</taxon>
        <taxon>Chitinophaga</taxon>
    </lineage>
</organism>
<dbReference type="Pfam" id="PF12704">
    <property type="entry name" value="MacB_PCD"/>
    <property type="match status" value="2"/>
</dbReference>
<feature type="transmembrane region" description="Helical" evidence="6">
    <location>
        <begin position="20"/>
        <end position="40"/>
    </location>
</feature>
<keyword evidence="3 6" id="KW-0812">Transmembrane</keyword>
<feature type="domain" description="ABC3 transporter permease C-terminal" evidence="7">
    <location>
        <begin position="306"/>
        <end position="423"/>
    </location>
</feature>
<keyword evidence="2" id="KW-1003">Cell membrane</keyword>
<evidence type="ECO:0000256" key="3">
    <source>
        <dbReference type="ARBA" id="ARBA00022692"/>
    </source>
</evidence>
<evidence type="ECO:0000259" key="8">
    <source>
        <dbReference type="Pfam" id="PF12704"/>
    </source>
</evidence>
<feature type="transmembrane region" description="Helical" evidence="6">
    <location>
        <begin position="776"/>
        <end position="799"/>
    </location>
</feature>
<dbReference type="RefSeq" id="WP_116855222.1">
    <property type="nucleotide sequence ID" value="NZ_QTJV01000007.1"/>
</dbReference>
<evidence type="ECO:0000256" key="4">
    <source>
        <dbReference type="ARBA" id="ARBA00022989"/>
    </source>
</evidence>
<dbReference type="PANTHER" id="PTHR30572:SF18">
    <property type="entry name" value="ABC-TYPE MACROLIDE FAMILY EXPORT SYSTEM PERMEASE COMPONENT 2"/>
    <property type="match status" value="1"/>
</dbReference>
<sequence>MNTHLKLSFRALWAKKSFSLLNIFGLAIGIGASLLIFLVIRNEMSYDSYQTKRNRIYRVVSTERNFSNNEVSWRHTMVVHPLPDALRQEFPAMETVGRMQDIGGAQIYIPNKDGGEEKRVKESNIGQFFVEPQLFDIFDIKWVLGNAAEMKMPNVAVISESRAKAYFGSAQAAMGRTIQLWSYRVPLRITGVFKDLAKNTDIPLQLAASFETVMGLGDTRDRFANNWEDRSGGSQCFVVLKPGTDPKSIEARFPRFVSTHYRQKERHQYTYTQLSLQPLAAMHLDPEFDLPYTNRLAPRELWALGLIGIFLLLVACINFINLATAQSVNRAKEIGVRKALGSDRLQLLRQFLQETGVITILALLIGTLMAIAAMPYLAQILGKPITLHGSEIPVILLFLLLTGIIVTFLAGFYPGLVLSGFNPVLALKSRINARQKGGVSLRRGLVIFQFVIAQLLVIGTLVVVKQMQFFRNQSMGFQKDAVLLIDLPSDSLLKTKYHYLESRFAALPGVSAVTLCSGPPTSRSGYYTSIQYDTRTEKETYSVKRVKGDSSYYKTFDLQLAAGRFMFPTDSIREALVNETLVKKLGLKSNEEIIGKMVTIDDGKKVPVVGVLKDYHNNPLDEQIWPSVITSGYNDFYTIAVRMEPQHMLATADLVKKTFTEVYPTYLYDYTFLDDEIARFYQTAALVEQLFKVFAFLAILISCLGLYGLVSFMAVQKNKEVGIRKVLGASVQSILYLFSKEFTILIAVAFLVAGPLGYYLMKQWLQGYYYHIEPGWGIFVLAIVLSVLIAWVTVGYKAVKAALANPIKSLRSE</sequence>
<dbReference type="GO" id="GO:0005886">
    <property type="term" value="C:plasma membrane"/>
    <property type="evidence" value="ECO:0007669"/>
    <property type="project" value="UniProtKB-SubCell"/>
</dbReference>